<reference evidence="2" key="1">
    <citation type="submission" date="2025-08" db="UniProtKB">
        <authorList>
            <consortium name="RefSeq"/>
        </authorList>
    </citation>
    <scope>IDENTIFICATION</scope>
    <source>
        <tissue evidence="2">Total insect</tissue>
    </source>
</reference>
<accession>A0A6P9ADJ5</accession>
<name>A0A6P9ADJ5_THRPL</name>
<evidence type="ECO:0000313" key="1">
    <source>
        <dbReference type="Proteomes" id="UP000515158"/>
    </source>
</evidence>
<dbReference type="InParanoid" id="A0A6P9ADJ5"/>
<sequence>MRFRRVCTTMRTYLPGVWRHVLNHTIGPDGPLQEDCPIRTGTYSIQNMNSRSITPSNFPVMFYGRWRLDGLVYDGSDACVMCIRLTVNITPKVKQGSVAG</sequence>
<organism evidence="2">
    <name type="scientific">Thrips palmi</name>
    <name type="common">Melon thrips</name>
    <dbReference type="NCBI Taxonomy" id="161013"/>
    <lineage>
        <taxon>Eukaryota</taxon>
        <taxon>Metazoa</taxon>
        <taxon>Ecdysozoa</taxon>
        <taxon>Arthropoda</taxon>
        <taxon>Hexapoda</taxon>
        <taxon>Insecta</taxon>
        <taxon>Pterygota</taxon>
        <taxon>Neoptera</taxon>
        <taxon>Paraneoptera</taxon>
        <taxon>Thysanoptera</taxon>
        <taxon>Terebrantia</taxon>
        <taxon>Thripoidea</taxon>
        <taxon>Thripidae</taxon>
        <taxon>Thrips</taxon>
    </lineage>
</organism>
<dbReference type="Proteomes" id="UP000515158">
    <property type="component" value="Unplaced"/>
</dbReference>
<keyword evidence="1" id="KW-1185">Reference proteome</keyword>
<dbReference type="AlphaFoldDB" id="A0A6P9ADJ5"/>
<protein>
    <submittedName>
        <fullName evidence="2">Uncharacterized protein LOC117653680</fullName>
    </submittedName>
</protein>
<proteinExistence type="predicted"/>
<gene>
    <name evidence="2" type="primary">LOC117653680</name>
</gene>
<dbReference type="OrthoDB" id="6621129at2759"/>
<dbReference type="KEGG" id="tpal:117653680"/>
<dbReference type="RefSeq" id="XP_034255404.1">
    <property type="nucleotide sequence ID" value="XM_034399513.1"/>
</dbReference>
<dbReference type="GeneID" id="117653680"/>
<evidence type="ECO:0000313" key="2">
    <source>
        <dbReference type="RefSeq" id="XP_034255404.1"/>
    </source>
</evidence>